<dbReference type="STRING" id="679936.Sulac_0200"/>
<sequence>MALKSREWPEIGEKLVTETLPSGLTVAVMPKPGLKKTYATYATHYGSIDNRFRRPDTGAVVEVPDGIAHFLEHKMYEKPEGQDVFERFAELGAYTNAYTDYTSTTFLFSATAHLEACLDTLLRLVEEPYFTPENVEKEKGIIEQEIRMYWDMPGDRLHSQLMHALYQKNPVRLDIAGDVESIRRITPDDLYTCYHTFYHPSNMVIFVAGDVDPAEVIDFIGRKEAARHLSPTGPIERLYPDEPDAVKTAYVEREMPVATPLFLMGLKDLHTGLRGEALLRHDMTLSLLWSLLLGHGSPAFHELYEAGLINDRFSAHYSGSTTFGVSSFGGETPDPNVLADRLRKILVDAPLTPEALERVKRRELGEFIALFDNLEDLAYTFNALYFREIELGMIPRVLDQISLADLEKARRDHVQEALSAISVIRPGQG</sequence>
<evidence type="ECO:0000259" key="1">
    <source>
        <dbReference type="Pfam" id="PF00675"/>
    </source>
</evidence>
<dbReference type="PATRIC" id="fig|679936.5.peg.204"/>
<dbReference type="HOGENOM" id="CLU_052317_0_0_9"/>
<evidence type="ECO:0000259" key="2">
    <source>
        <dbReference type="Pfam" id="PF05193"/>
    </source>
</evidence>
<dbReference type="EMBL" id="CP003179">
    <property type="protein sequence ID" value="AEW03772.1"/>
    <property type="molecule type" value="Genomic_DNA"/>
</dbReference>
<proteinExistence type="predicted"/>
<accession>G8TWC9</accession>
<dbReference type="InterPro" id="IPR011249">
    <property type="entry name" value="Metalloenz_LuxS/M16"/>
</dbReference>
<keyword evidence="4" id="KW-1185">Reference proteome</keyword>
<dbReference type="PANTHER" id="PTHR11851:SF134">
    <property type="entry name" value="ZINC-DEPENDENT PROTEASE"/>
    <property type="match status" value="1"/>
</dbReference>
<dbReference type="InterPro" id="IPR011765">
    <property type="entry name" value="Pept_M16_N"/>
</dbReference>
<evidence type="ECO:0000313" key="4">
    <source>
        <dbReference type="Proteomes" id="UP000005439"/>
    </source>
</evidence>
<dbReference type="AlphaFoldDB" id="G8TWC9"/>
<dbReference type="Pfam" id="PF00675">
    <property type="entry name" value="Peptidase_M16"/>
    <property type="match status" value="1"/>
</dbReference>
<dbReference type="InterPro" id="IPR050361">
    <property type="entry name" value="MPP/UQCRC_Complex"/>
</dbReference>
<dbReference type="KEGG" id="sap:Sulac_0200"/>
<evidence type="ECO:0000313" key="3">
    <source>
        <dbReference type="EMBL" id="AEW03772.1"/>
    </source>
</evidence>
<protein>
    <submittedName>
        <fullName evidence="3">Peptidase M16 domain protein</fullName>
    </submittedName>
</protein>
<organism evidence="3 4">
    <name type="scientific">Sulfobacillus acidophilus (strain ATCC 700253 / DSM 10332 / NAL)</name>
    <dbReference type="NCBI Taxonomy" id="679936"/>
    <lineage>
        <taxon>Bacteria</taxon>
        <taxon>Bacillati</taxon>
        <taxon>Bacillota</taxon>
        <taxon>Clostridia</taxon>
        <taxon>Eubacteriales</taxon>
        <taxon>Clostridiales Family XVII. Incertae Sedis</taxon>
        <taxon>Sulfobacillus</taxon>
    </lineage>
</organism>
<dbReference type="SUPFAM" id="SSF63411">
    <property type="entry name" value="LuxS/MPP-like metallohydrolase"/>
    <property type="match status" value="2"/>
</dbReference>
<dbReference type="Proteomes" id="UP000005439">
    <property type="component" value="Chromosome"/>
</dbReference>
<dbReference type="PANTHER" id="PTHR11851">
    <property type="entry name" value="METALLOPROTEASE"/>
    <property type="match status" value="1"/>
</dbReference>
<dbReference type="MEROPS" id="M16.A20"/>
<reference evidence="3 4" key="2">
    <citation type="journal article" date="2012" name="Stand. Genomic Sci.">
        <title>Complete genome sequence of the moderately thermophilic mineral-sulfide-oxidizing firmicute Sulfobacillus acidophilus type strain (NAL(T)).</title>
        <authorList>
            <person name="Anderson I."/>
            <person name="Chertkov O."/>
            <person name="Chen A."/>
            <person name="Saunders E."/>
            <person name="Lapidus A."/>
            <person name="Nolan M."/>
            <person name="Lucas S."/>
            <person name="Hammon N."/>
            <person name="Deshpande S."/>
            <person name="Cheng J.F."/>
            <person name="Han C."/>
            <person name="Tapia R."/>
            <person name="Goodwin L.A."/>
            <person name="Pitluck S."/>
            <person name="Liolios K."/>
            <person name="Pagani I."/>
            <person name="Ivanova N."/>
            <person name="Mikhailova N."/>
            <person name="Pati A."/>
            <person name="Palaniappan K."/>
            <person name="Land M."/>
            <person name="Pan C."/>
            <person name="Rohde M."/>
            <person name="Pukall R."/>
            <person name="Goker M."/>
            <person name="Detter J.C."/>
            <person name="Woyke T."/>
            <person name="Bristow J."/>
            <person name="Eisen J.A."/>
            <person name="Markowitz V."/>
            <person name="Hugenholtz P."/>
            <person name="Kyrpides N.C."/>
            <person name="Klenk H.P."/>
            <person name="Mavromatis K."/>
        </authorList>
    </citation>
    <scope>NUCLEOTIDE SEQUENCE [LARGE SCALE GENOMIC DNA]</scope>
    <source>
        <strain evidence="4">ATCC 700253 / DSM 10332 / NAL</strain>
    </source>
</reference>
<dbReference type="GO" id="GO:0046872">
    <property type="term" value="F:metal ion binding"/>
    <property type="evidence" value="ECO:0007669"/>
    <property type="project" value="InterPro"/>
</dbReference>
<dbReference type="Gene3D" id="3.30.830.10">
    <property type="entry name" value="Metalloenzyme, LuxS/M16 peptidase-like"/>
    <property type="match status" value="2"/>
</dbReference>
<dbReference type="NCBIfam" id="NF047421">
    <property type="entry name" value="YfmH_fam"/>
    <property type="match status" value="1"/>
</dbReference>
<reference evidence="4" key="1">
    <citation type="submission" date="2011-12" db="EMBL/GenBank/DDBJ databases">
        <title>The complete genome of chromosome of Sulfobacillus acidophilus DSM 10332.</title>
        <authorList>
            <person name="Lucas S."/>
            <person name="Han J."/>
            <person name="Lapidus A."/>
            <person name="Bruce D."/>
            <person name="Goodwin L."/>
            <person name="Pitluck S."/>
            <person name="Peters L."/>
            <person name="Kyrpides N."/>
            <person name="Mavromatis K."/>
            <person name="Ivanova N."/>
            <person name="Mikhailova N."/>
            <person name="Chertkov O."/>
            <person name="Saunders E."/>
            <person name="Detter J.C."/>
            <person name="Tapia R."/>
            <person name="Han C."/>
            <person name="Land M."/>
            <person name="Hauser L."/>
            <person name="Markowitz V."/>
            <person name="Cheng J.-F."/>
            <person name="Hugenholtz P."/>
            <person name="Woyke T."/>
            <person name="Wu D."/>
            <person name="Pukall R."/>
            <person name="Gehrich-Schroeter G."/>
            <person name="Schneider S."/>
            <person name="Klenk H.-P."/>
            <person name="Eisen J.A."/>
        </authorList>
    </citation>
    <scope>NUCLEOTIDE SEQUENCE [LARGE SCALE GENOMIC DNA]</scope>
    <source>
        <strain evidence="4">ATCC 700253 / DSM 10332 / NAL</strain>
    </source>
</reference>
<name>G8TWC9_SULAD</name>
<gene>
    <name evidence="3" type="ordered locus">Sulac_0200</name>
</gene>
<feature type="domain" description="Peptidase M16 C-terminal" evidence="2">
    <location>
        <begin position="184"/>
        <end position="361"/>
    </location>
</feature>
<dbReference type="InterPro" id="IPR007863">
    <property type="entry name" value="Peptidase_M16_C"/>
</dbReference>
<feature type="domain" description="Peptidase M16 N-terminal" evidence="1">
    <location>
        <begin position="56"/>
        <end position="177"/>
    </location>
</feature>
<dbReference type="Pfam" id="PF05193">
    <property type="entry name" value="Peptidase_M16_C"/>
    <property type="match status" value="1"/>
</dbReference>